<evidence type="ECO:0000256" key="5">
    <source>
        <dbReference type="RuleBase" id="RU003512"/>
    </source>
</evidence>
<keyword evidence="8" id="KW-1185">Reference proteome</keyword>
<evidence type="ECO:0000256" key="2">
    <source>
        <dbReference type="ARBA" id="ARBA00022448"/>
    </source>
</evidence>
<dbReference type="PANTHER" id="PTHR42953">
    <property type="entry name" value="HIGH-AFFINITY ZINC UPTAKE SYSTEM PROTEIN ZNUA-RELATED"/>
    <property type="match status" value="1"/>
</dbReference>
<dbReference type="EMBL" id="RKHK01000001">
    <property type="protein sequence ID" value="ROR71940.1"/>
    <property type="molecule type" value="Genomic_DNA"/>
</dbReference>
<gene>
    <name evidence="7" type="ORF">EDD31_0279</name>
</gene>
<dbReference type="NCBIfam" id="TIGR03772">
    <property type="entry name" value="anch_rpt_subst"/>
    <property type="match status" value="1"/>
</dbReference>
<evidence type="ECO:0000313" key="8">
    <source>
        <dbReference type="Proteomes" id="UP000280668"/>
    </source>
</evidence>
<dbReference type="GO" id="GO:0007155">
    <property type="term" value="P:cell adhesion"/>
    <property type="evidence" value="ECO:0007669"/>
    <property type="project" value="InterPro"/>
</dbReference>
<dbReference type="InterPro" id="IPR006128">
    <property type="entry name" value="Lipoprotein_PsaA-like"/>
</dbReference>
<dbReference type="SUPFAM" id="SSF53807">
    <property type="entry name" value="Helical backbone' metal receptor"/>
    <property type="match status" value="1"/>
</dbReference>
<dbReference type="GO" id="GO:0046872">
    <property type="term" value="F:metal ion binding"/>
    <property type="evidence" value="ECO:0007669"/>
    <property type="project" value="UniProtKB-KW"/>
</dbReference>
<proteinExistence type="inferred from homology"/>
<name>A0A3N2B9K4_9MICO</name>
<dbReference type="InterPro" id="IPR022435">
    <property type="entry name" value="Surface-anchored_actinobac"/>
</dbReference>
<dbReference type="Gene3D" id="3.40.50.1980">
    <property type="entry name" value="Nitrogenase molybdenum iron protein domain"/>
    <property type="match status" value="2"/>
</dbReference>
<dbReference type="InterPro" id="IPR022434">
    <property type="entry name" value="ABC_LPXTG_lipo_actinobac"/>
</dbReference>
<sequence>MPDPVQPAVVSPRSDVDRDDAGRGRGRGRGRVGRVAATACGVLLAACAHPGVAVEEETRPSVVTTTGILADLARNVAGERMDVSQLVPDGADPHSYEPTLQDVRSIVYADAAFSNYMLLEDHSIIRMIDANVREGVPNVSLAEAAVRYAAEIIPLVENVSLDTVWLGLRVRGTGEEYGASRASHVNLRATGIDGPGELVSYLTETFGNPAFYFSTADGLTDEDTTRLPPDAHTHMSWAFTEPGIYELTMSAELVVDEDTSIDLADETTFTFAVGTNPHEVAGHEGSDVLAHGHADVAVDIDAGQIYLYADPHGGGDHTQRIYAADEVVIEVPNRALHEIPPDPGFRFLGRAGDQIYQLPQAVLGAHVHGEIDPHLWHDVGNAQAYVEIIRDTLIEIDPEGAPDYRENARGYLLELERLDAYMAETIEDIPASRRYLVTTHDAFGYLGAAYDLEIAGFVTPNPATEPSMQERRRLVETIRNLEIPAVFLEPNLIARSDTLTETAQDLGVEVCPIYGDAFDDEVTTYVEMMRFNAAILHECLS</sequence>
<evidence type="ECO:0000256" key="4">
    <source>
        <dbReference type="ARBA" id="ARBA00022729"/>
    </source>
</evidence>
<dbReference type="NCBIfam" id="TIGR03769">
    <property type="entry name" value="P_ac_wall_RPT"/>
    <property type="match status" value="1"/>
</dbReference>
<dbReference type="InterPro" id="IPR006127">
    <property type="entry name" value="ZnuA-like"/>
</dbReference>
<dbReference type="GO" id="GO:0030001">
    <property type="term" value="P:metal ion transport"/>
    <property type="evidence" value="ECO:0007669"/>
    <property type="project" value="InterPro"/>
</dbReference>
<evidence type="ECO:0000256" key="3">
    <source>
        <dbReference type="ARBA" id="ARBA00022723"/>
    </source>
</evidence>
<dbReference type="AlphaFoldDB" id="A0A3N2B9K4"/>
<feature type="region of interest" description="Disordered" evidence="6">
    <location>
        <begin position="1"/>
        <end position="30"/>
    </location>
</feature>
<comment type="subcellular location">
    <subcellularLocation>
        <location evidence="1">Cell envelope</location>
    </subcellularLocation>
</comment>
<keyword evidence="3" id="KW-0479">Metal-binding</keyword>
<feature type="compositionally biased region" description="Basic and acidic residues" evidence="6">
    <location>
        <begin position="14"/>
        <end position="23"/>
    </location>
</feature>
<protein>
    <submittedName>
        <fullName evidence="7">Anchored repeat ABC transporter substrate-binding protein</fullName>
    </submittedName>
</protein>
<dbReference type="PRINTS" id="PR00690">
    <property type="entry name" value="ADHESNFAMILY"/>
</dbReference>
<dbReference type="GO" id="GO:0030313">
    <property type="term" value="C:cell envelope"/>
    <property type="evidence" value="ECO:0007669"/>
    <property type="project" value="UniProtKB-SubCell"/>
</dbReference>
<keyword evidence="4" id="KW-0732">Signal</keyword>
<accession>A0A3N2B9K4</accession>
<dbReference type="InterPro" id="IPR050492">
    <property type="entry name" value="Bact_metal-bind_prot9"/>
</dbReference>
<dbReference type="Proteomes" id="UP000280668">
    <property type="component" value="Unassembled WGS sequence"/>
</dbReference>
<dbReference type="RefSeq" id="WP_245990722.1">
    <property type="nucleotide sequence ID" value="NZ_RKHK01000001.1"/>
</dbReference>
<evidence type="ECO:0000313" key="7">
    <source>
        <dbReference type="EMBL" id="ROR71940.1"/>
    </source>
</evidence>
<dbReference type="PANTHER" id="PTHR42953:SF1">
    <property type="entry name" value="METAL-BINDING PROTEIN HI_0362-RELATED"/>
    <property type="match status" value="1"/>
</dbReference>
<dbReference type="PRINTS" id="PR00691">
    <property type="entry name" value="ADHESINB"/>
</dbReference>
<keyword evidence="2 5" id="KW-0813">Transport</keyword>
<evidence type="ECO:0000256" key="6">
    <source>
        <dbReference type="SAM" id="MobiDB-lite"/>
    </source>
</evidence>
<evidence type="ECO:0000256" key="1">
    <source>
        <dbReference type="ARBA" id="ARBA00004196"/>
    </source>
</evidence>
<organism evidence="7 8">
    <name type="scientific">Bogoriella caseilytica</name>
    <dbReference type="NCBI Taxonomy" id="56055"/>
    <lineage>
        <taxon>Bacteria</taxon>
        <taxon>Bacillati</taxon>
        <taxon>Actinomycetota</taxon>
        <taxon>Actinomycetes</taxon>
        <taxon>Micrococcales</taxon>
        <taxon>Bogoriellaceae</taxon>
        <taxon>Bogoriella</taxon>
    </lineage>
</organism>
<dbReference type="InterPro" id="IPR006129">
    <property type="entry name" value="AdhesinB"/>
</dbReference>
<comment type="caution">
    <text evidence="7">The sequence shown here is derived from an EMBL/GenBank/DDBJ whole genome shotgun (WGS) entry which is preliminary data.</text>
</comment>
<dbReference type="NCBIfam" id="NF038134">
    <property type="entry name" value="choice_anch_M"/>
    <property type="match status" value="1"/>
</dbReference>
<dbReference type="Pfam" id="PF01297">
    <property type="entry name" value="ZnuA"/>
    <property type="match status" value="2"/>
</dbReference>
<comment type="similarity">
    <text evidence="5">Belongs to the bacterial solute-binding protein 9 family.</text>
</comment>
<reference evidence="7 8" key="1">
    <citation type="submission" date="2018-11" db="EMBL/GenBank/DDBJ databases">
        <title>Sequencing the genomes of 1000 actinobacteria strains.</title>
        <authorList>
            <person name="Klenk H.-P."/>
        </authorList>
    </citation>
    <scope>NUCLEOTIDE SEQUENCE [LARGE SCALE GENOMIC DNA]</scope>
    <source>
        <strain evidence="7 8">DSM 11294</strain>
    </source>
</reference>